<comment type="similarity">
    <text evidence="2">Belongs to the bacterial solute-binding protein 5 family.</text>
</comment>
<feature type="chain" id="PRO_5037203538" evidence="4">
    <location>
        <begin position="24"/>
        <end position="621"/>
    </location>
</feature>
<sequence length="621" mass="70097">MKSLALALSTLSLLIAAALPAAAQDEILEPDVWHHATAAIGEPKYPEGFEHFDYVNVDAPKGGLVRLGEMGGFDTFNPVLPRGEAASGLGLVYETLMTPSMDEVLTDYGLLAEALRFPADYSSVTYRMNPDAHWHDGEPVTADDVIWSFEIQKELSPNIAQYYANVTDAEETAPGEVTFTFNETGNRELPKILGQLLVLPKHWWEGTNEDGEQRDIRSSTLEPPMGSGPYRLASFSPGQTVSYERVEDYWGLEHNTEIGQNNFGEIRYEYFLDLNVQFEAFKGDQLDWWSENQARRWATAYDFPAVEDGRVVRELFEQAYNGSGVMVGFVPNLRREKFQDPKVREALNYAFNFEELNRTMFFGQYERLDSYFYGLDNLRWSGLPEGEELELLEPLRDQIPEKVFTEEYANPTNEEAGGLRQNLRTALNLLNEAGYQLEGTQLVDEAGNQLSFEILLNGSTIEPVAASWAANLAQIGISATLRPVDSPQYINRLRSFDYDIIYSGWAQSSYPGNEQRYFFGSVTVDDPGAQNYAGIDNPAVDALIDDIIFADDYESLEAATRALDRVLINSHYIIPSYALRSSRIARWDRFSHPEPLPEYSVGFPSIWWYDEAKADETGRAQ</sequence>
<dbReference type="Gene3D" id="3.10.105.10">
    <property type="entry name" value="Dipeptide-binding Protein, Domain 3"/>
    <property type="match status" value="1"/>
</dbReference>
<keyword evidence="3 4" id="KW-0732">Signal</keyword>
<evidence type="ECO:0000256" key="2">
    <source>
        <dbReference type="ARBA" id="ARBA00005695"/>
    </source>
</evidence>
<evidence type="ECO:0000259" key="5">
    <source>
        <dbReference type="Pfam" id="PF00496"/>
    </source>
</evidence>
<evidence type="ECO:0000256" key="3">
    <source>
        <dbReference type="ARBA" id="ARBA00022729"/>
    </source>
</evidence>
<dbReference type="PANTHER" id="PTHR30290:SF64">
    <property type="entry name" value="ABC TRANSPORTER PERIPLASMIC BINDING PROTEIN"/>
    <property type="match status" value="1"/>
</dbReference>
<evidence type="ECO:0000256" key="1">
    <source>
        <dbReference type="ARBA" id="ARBA00004418"/>
    </source>
</evidence>
<comment type="subcellular location">
    <subcellularLocation>
        <location evidence="1">Periplasm</location>
    </subcellularLocation>
</comment>
<dbReference type="GO" id="GO:0030288">
    <property type="term" value="C:outer membrane-bounded periplasmic space"/>
    <property type="evidence" value="ECO:0007669"/>
    <property type="project" value="TreeGrafter"/>
</dbReference>
<name>A0A918VR66_9HYPH</name>
<dbReference type="InterPro" id="IPR000914">
    <property type="entry name" value="SBP_5_dom"/>
</dbReference>
<dbReference type="EMBL" id="BMZE01000001">
    <property type="protein sequence ID" value="GHA18020.1"/>
    <property type="molecule type" value="Genomic_DNA"/>
</dbReference>
<gene>
    <name evidence="6" type="ORF">GCM10007989_11580</name>
</gene>
<proteinExistence type="inferred from homology"/>
<feature type="domain" description="Solute-binding protein family 5" evidence="5">
    <location>
        <begin position="110"/>
        <end position="521"/>
    </location>
</feature>
<dbReference type="GO" id="GO:0043190">
    <property type="term" value="C:ATP-binding cassette (ABC) transporter complex"/>
    <property type="evidence" value="ECO:0007669"/>
    <property type="project" value="InterPro"/>
</dbReference>
<dbReference type="PANTHER" id="PTHR30290">
    <property type="entry name" value="PERIPLASMIC BINDING COMPONENT OF ABC TRANSPORTER"/>
    <property type="match status" value="1"/>
</dbReference>
<dbReference type="GO" id="GO:0042884">
    <property type="term" value="P:microcin transport"/>
    <property type="evidence" value="ECO:0007669"/>
    <property type="project" value="TreeGrafter"/>
</dbReference>
<dbReference type="Pfam" id="PF00496">
    <property type="entry name" value="SBP_bac_5"/>
    <property type="match status" value="1"/>
</dbReference>
<dbReference type="InterPro" id="IPR039424">
    <property type="entry name" value="SBP_5"/>
</dbReference>
<reference evidence="6" key="2">
    <citation type="submission" date="2020-09" db="EMBL/GenBank/DDBJ databases">
        <authorList>
            <person name="Sun Q."/>
            <person name="Kim S."/>
        </authorList>
    </citation>
    <scope>NUCLEOTIDE SEQUENCE</scope>
    <source>
        <strain evidence="6">KCTC 32437</strain>
    </source>
</reference>
<dbReference type="SUPFAM" id="SSF53850">
    <property type="entry name" value="Periplasmic binding protein-like II"/>
    <property type="match status" value="1"/>
</dbReference>
<dbReference type="PIRSF" id="PIRSF002741">
    <property type="entry name" value="MppA"/>
    <property type="match status" value="1"/>
</dbReference>
<accession>A0A918VR66</accession>
<feature type="signal peptide" evidence="4">
    <location>
        <begin position="1"/>
        <end position="23"/>
    </location>
</feature>
<comment type="caution">
    <text evidence="6">The sequence shown here is derived from an EMBL/GenBank/DDBJ whole genome shotgun (WGS) entry which is preliminary data.</text>
</comment>
<dbReference type="GO" id="GO:0015833">
    <property type="term" value="P:peptide transport"/>
    <property type="evidence" value="ECO:0007669"/>
    <property type="project" value="TreeGrafter"/>
</dbReference>
<dbReference type="AlphaFoldDB" id="A0A918VR66"/>
<protein>
    <submittedName>
        <fullName evidence="6">ABC transporter substrate-binding protein</fullName>
    </submittedName>
</protein>
<dbReference type="Proteomes" id="UP000646579">
    <property type="component" value="Unassembled WGS sequence"/>
</dbReference>
<evidence type="ECO:0000313" key="7">
    <source>
        <dbReference type="Proteomes" id="UP000646579"/>
    </source>
</evidence>
<reference evidence="6" key="1">
    <citation type="journal article" date="2014" name="Int. J. Syst. Evol. Microbiol.">
        <title>Complete genome sequence of Corynebacterium casei LMG S-19264T (=DSM 44701T), isolated from a smear-ripened cheese.</title>
        <authorList>
            <consortium name="US DOE Joint Genome Institute (JGI-PGF)"/>
            <person name="Walter F."/>
            <person name="Albersmeier A."/>
            <person name="Kalinowski J."/>
            <person name="Ruckert C."/>
        </authorList>
    </citation>
    <scope>NUCLEOTIDE SEQUENCE</scope>
    <source>
        <strain evidence="6">KCTC 32437</strain>
    </source>
</reference>
<organism evidence="6 7">
    <name type="scientific">Devosia pacifica</name>
    <dbReference type="NCBI Taxonomy" id="1335967"/>
    <lineage>
        <taxon>Bacteria</taxon>
        <taxon>Pseudomonadati</taxon>
        <taxon>Pseudomonadota</taxon>
        <taxon>Alphaproteobacteria</taxon>
        <taxon>Hyphomicrobiales</taxon>
        <taxon>Devosiaceae</taxon>
        <taxon>Devosia</taxon>
    </lineage>
</organism>
<keyword evidence="7" id="KW-1185">Reference proteome</keyword>
<evidence type="ECO:0000313" key="6">
    <source>
        <dbReference type="EMBL" id="GHA18020.1"/>
    </source>
</evidence>
<dbReference type="CDD" id="cd08497">
    <property type="entry name" value="MbnE-like"/>
    <property type="match status" value="1"/>
</dbReference>
<evidence type="ECO:0000256" key="4">
    <source>
        <dbReference type="SAM" id="SignalP"/>
    </source>
</evidence>
<dbReference type="RefSeq" id="WP_189424211.1">
    <property type="nucleotide sequence ID" value="NZ_BMZE01000001.1"/>
</dbReference>
<dbReference type="GO" id="GO:1904680">
    <property type="term" value="F:peptide transmembrane transporter activity"/>
    <property type="evidence" value="ECO:0007669"/>
    <property type="project" value="TreeGrafter"/>
</dbReference>
<dbReference type="Gene3D" id="3.40.190.10">
    <property type="entry name" value="Periplasmic binding protein-like II"/>
    <property type="match status" value="1"/>
</dbReference>
<dbReference type="InterPro" id="IPR030678">
    <property type="entry name" value="Peptide/Ni-bd"/>
</dbReference>